<keyword evidence="3" id="KW-1185">Reference proteome</keyword>
<sequence>MLREDNGQFENYDPFRMTRLLHKVARSWPPDETNHRHGILRKFLHVLPPIICIVLYIYNLSGFMTARTVEDVLE</sequence>
<gene>
    <name evidence="2" type="ORF">TKK_011758</name>
</gene>
<evidence type="ECO:0000256" key="1">
    <source>
        <dbReference type="SAM" id="Phobius"/>
    </source>
</evidence>
<keyword evidence="1" id="KW-1133">Transmembrane helix</keyword>
<dbReference type="Proteomes" id="UP001627154">
    <property type="component" value="Unassembled WGS sequence"/>
</dbReference>
<comment type="caution">
    <text evidence="2">The sequence shown here is derived from an EMBL/GenBank/DDBJ whole genome shotgun (WGS) entry which is preliminary data.</text>
</comment>
<evidence type="ECO:0000313" key="3">
    <source>
        <dbReference type="Proteomes" id="UP001627154"/>
    </source>
</evidence>
<keyword evidence="1" id="KW-0812">Transmembrane</keyword>
<evidence type="ECO:0000313" key="2">
    <source>
        <dbReference type="EMBL" id="KAL3393898.1"/>
    </source>
</evidence>
<proteinExistence type="predicted"/>
<keyword evidence="1" id="KW-0472">Membrane</keyword>
<protein>
    <recommendedName>
        <fullName evidence="4">Odorant receptor</fullName>
    </recommendedName>
</protein>
<dbReference type="AlphaFoldDB" id="A0ABD2WLK3"/>
<reference evidence="2 3" key="1">
    <citation type="journal article" date="2024" name="bioRxiv">
        <title>A reference genome for Trichogramma kaykai: A tiny desert-dwelling parasitoid wasp with competing sex-ratio distorters.</title>
        <authorList>
            <person name="Culotta J."/>
            <person name="Lindsey A.R."/>
        </authorList>
    </citation>
    <scope>NUCLEOTIDE SEQUENCE [LARGE SCALE GENOMIC DNA]</scope>
    <source>
        <strain evidence="2 3">KSX58</strain>
    </source>
</reference>
<dbReference type="EMBL" id="JBJJXI010000095">
    <property type="protein sequence ID" value="KAL3393898.1"/>
    <property type="molecule type" value="Genomic_DNA"/>
</dbReference>
<name>A0ABD2WLK3_9HYME</name>
<feature type="transmembrane region" description="Helical" evidence="1">
    <location>
        <begin position="43"/>
        <end position="64"/>
    </location>
</feature>
<evidence type="ECO:0008006" key="4">
    <source>
        <dbReference type="Google" id="ProtNLM"/>
    </source>
</evidence>
<accession>A0ABD2WLK3</accession>
<organism evidence="2 3">
    <name type="scientific">Trichogramma kaykai</name>
    <dbReference type="NCBI Taxonomy" id="54128"/>
    <lineage>
        <taxon>Eukaryota</taxon>
        <taxon>Metazoa</taxon>
        <taxon>Ecdysozoa</taxon>
        <taxon>Arthropoda</taxon>
        <taxon>Hexapoda</taxon>
        <taxon>Insecta</taxon>
        <taxon>Pterygota</taxon>
        <taxon>Neoptera</taxon>
        <taxon>Endopterygota</taxon>
        <taxon>Hymenoptera</taxon>
        <taxon>Apocrita</taxon>
        <taxon>Proctotrupomorpha</taxon>
        <taxon>Chalcidoidea</taxon>
        <taxon>Trichogrammatidae</taxon>
        <taxon>Trichogramma</taxon>
    </lineage>
</organism>